<evidence type="ECO:0000313" key="1">
    <source>
        <dbReference type="EMBL" id="MPM05833.1"/>
    </source>
</evidence>
<evidence type="ECO:0008006" key="2">
    <source>
        <dbReference type="Google" id="ProtNLM"/>
    </source>
</evidence>
<sequence>MKNFLSLALVLILAFVFKCGFSQDSTKKATVIKSIHIQYGIHMPGADMKDRYGINQVAGLAASFKTSSNWMFDADFSYIFGGDVKIHDSLFAEIADEDGNIIDGNGQFAEVYTYERGYYVTLGVSKILPIFAANKNSGLTIGVGAGFMQHKIRVYNPDNVAPQVCGEYKKGYDYLTNGTALRQFLGYTFFAPKKVYSFKAGFECVEAFTMGRRDYLFPLHGPDTKKRLELLYGFKLIWTIPFMKSSGETYYYF</sequence>
<name>A0A644WUQ6_9ZZZZ</name>
<proteinExistence type="predicted"/>
<dbReference type="EMBL" id="VSSQ01001169">
    <property type="protein sequence ID" value="MPM05833.1"/>
    <property type="molecule type" value="Genomic_DNA"/>
</dbReference>
<accession>A0A644WUQ6</accession>
<dbReference type="AlphaFoldDB" id="A0A644WUQ6"/>
<reference evidence="1" key="1">
    <citation type="submission" date="2019-08" db="EMBL/GenBank/DDBJ databases">
        <authorList>
            <person name="Kucharzyk K."/>
            <person name="Murdoch R.W."/>
            <person name="Higgins S."/>
            <person name="Loffler F."/>
        </authorList>
    </citation>
    <scope>NUCLEOTIDE SEQUENCE</scope>
</reference>
<comment type="caution">
    <text evidence="1">The sequence shown here is derived from an EMBL/GenBank/DDBJ whole genome shotgun (WGS) entry which is preliminary data.</text>
</comment>
<protein>
    <recommendedName>
        <fullName evidence="2">Outer membrane protein beta-barrel domain-containing protein</fullName>
    </recommendedName>
</protein>
<gene>
    <name evidence="1" type="ORF">SDC9_52128</name>
</gene>
<organism evidence="1">
    <name type="scientific">bioreactor metagenome</name>
    <dbReference type="NCBI Taxonomy" id="1076179"/>
    <lineage>
        <taxon>unclassified sequences</taxon>
        <taxon>metagenomes</taxon>
        <taxon>ecological metagenomes</taxon>
    </lineage>
</organism>